<comment type="similarity">
    <text evidence="1">Belongs to the ComF/GntX family.</text>
</comment>
<dbReference type="InterPro" id="IPR051910">
    <property type="entry name" value="ComF/GntX_DNA_util-trans"/>
</dbReference>
<dbReference type="Gene3D" id="3.40.50.2020">
    <property type="match status" value="1"/>
</dbReference>
<dbReference type="InterPro" id="IPR029057">
    <property type="entry name" value="PRTase-like"/>
</dbReference>
<keyword evidence="4" id="KW-1185">Reference proteome</keyword>
<proteinExistence type="inferred from homology"/>
<name>A0A7K0K395_9ACTO</name>
<dbReference type="InterPro" id="IPR000836">
    <property type="entry name" value="PRTase_dom"/>
</dbReference>
<dbReference type="PANTHER" id="PTHR47505">
    <property type="entry name" value="DNA UTILIZATION PROTEIN YHGH"/>
    <property type="match status" value="1"/>
</dbReference>
<accession>A0A7K0K395</accession>
<comment type="caution">
    <text evidence="3">The sequence shown here is derived from an EMBL/GenBank/DDBJ whole genome shotgun (WGS) entry which is preliminary data.</text>
</comment>
<feature type="domain" description="Phosphoribosyltransferase" evidence="2">
    <location>
        <begin position="213"/>
        <end position="256"/>
    </location>
</feature>
<gene>
    <name evidence="3" type="ORF">FYJ63_06515</name>
</gene>
<dbReference type="AlphaFoldDB" id="A0A7K0K395"/>
<dbReference type="RefSeq" id="WP_154545072.1">
    <property type="nucleotide sequence ID" value="NZ_VUMY01000010.1"/>
</dbReference>
<evidence type="ECO:0000313" key="3">
    <source>
        <dbReference type="EMBL" id="MST49888.1"/>
    </source>
</evidence>
<dbReference type="SUPFAM" id="SSF53271">
    <property type="entry name" value="PRTase-like"/>
    <property type="match status" value="1"/>
</dbReference>
<dbReference type="EMBL" id="VUMY01000010">
    <property type="protein sequence ID" value="MST49888.1"/>
    <property type="molecule type" value="Genomic_DNA"/>
</dbReference>
<dbReference type="Proteomes" id="UP000442535">
    <property type="component" value="Unassembled WGS sequence"/>
</dbReference>
<dbReference type="Pfam" id="PF00156">
    <property type="entry name" value="Pribosyltran"/>
    <property type="match status" value="1"/>
</dbReference>
<dbReference type="PANTHER" id="PTHR47505:SF1">
    <property type="entry name" value="DNA UTILIZATION PROTEIN YHGH"/>
    <property type="match status" value="1"/>
</dbReference>
<dbReference type="CDD" id="cd06223">
    <property type="entry name" value="PRTases_typeI"/>
    <property type="match status" value="1"/>
</dbReference>
<evidence type="ECO:0000313" key="4">
    <source>
        <dbReference type="Proteomes" id="UP000442535"/>
    </source>
</evidence>
<sequence>MTRPTRDDTVEYSDFSAQTFLPEAARALSRAVRELGEVVLPTECVGCGAWDEVVCEQCLEKLLAKPRHFDPLAESSTAPGEGFPGFAVATYEGPMRRLVLAGKHDKRRNLRPYFSAAGLQAAVAVAPEFCPAAPYGEVFVVPAPSTTPGSPSLAASAFAEGIRSGMVKSRAARSCGILEILRMKPGAKKQAGLGYAERISNRHHQMELAGPDVHGELRGAKLVLVDDVTTTGSTLLEMARVLQGAGAKILASFVFASTHFSE</sequence>
<protein>
    <submittedName>
        <fullName evidence="3">ComF family protein</fullName>
    </submittedName>
</protein>
<evidence type="ECO:0000256" key="1">
    <source>
        <dbReference type="ARBA" id="ARBA00008007"/>
    </source>
</evidence>
<evidence type="ECO:0000259" key="2">
    <source>
        <dbReference type="Pfam" id="PF00156"/>
    </source>
</evidence>
<organism evidence="3 4">
    <name type="scientific">Mobiluncus porci</name>
    <dbReference type="NCBI Taxonomy" id="2652278"/>
    <lineage>
        <taxon>Bacteria</taxon>
        <taxon>Bacillati</taxon>
        <taxon>Actinomycetota</taxon>
        <taxon>Actinomycetes</taxon>
        <taxon>Actinomycetales</taxon>
        <taxon>Actinomycetaceae</taxon>
        <taxon>Mobiluncus</taxon>
    </lineage>
</organism>
<reference evidence="3 4" key="1">
    <citation type="submission" date="2019-08" db="EMBL/GenBank/DDBJ databases">
        <title>In-depth cultivation of the pig gut microbiome towards novel bacterial diversity and tailored functional studies.</title>
        <authorList>
            <person name="Wylensek D."/>
            <person name="Hitch T.C.A."/>
            <person name="Clavel T."/>
        </authorList>
    </citation>
    <scope>NUCLEOTIDE SEQUENCE [LARGE SCALE GENOMIC DNA]</scope>
    <source>
        <strain evidence="3 4">RF-GAM-744-WT-7</strain>
    </source>
</reference>